<dbReference type="Gene3D" id="2.40.50.90">
    <property type="match status" value="1"/>
</dbReference>
<dbReference type="KEGG" id="npz:ACX27_23815"/>
<dbReference type="OrthoDB" id="465137at2"/>
<dbReference type="Proteomes" id="UP000062645">
    <property type="component" value="Chromosome"/>
</dbReference>
<gene>
    <name evidence="2" type="ORF">ACX27_23815</name>
</gene>
<feature type="domain" description="TNase-like" evidence="1">
    <location>
        <begin position="11"/>
        <end position="135"/>
    </location>
</feature>
<dbReference type="Pfam" id="PF00565">
    <property type="entry name" value="SNase"/>
    <property type="match status" value="1"/>
</dbReference>
<dbReference type="PROSITE" id="PS50830">
    <property type="entry name" value="TNASE_3"/>
    <property type="match status" value="1"/>
</dbReference>
<reference evidence="2 3" key="2">
    <citation type="journal article" date="2016" name="Genome Announc.">
        <title>Draft Genome Sequence of the N2-Fixing Cyanobacterium Nostoc piscinale CENA21, Isolated from the Brazilian Amazon Floodplain.</title>
        <authorList>
            <person name="Leao T."/>
            <person name="Guimaraes P.I."/>
            <person name="de Melo A.G."/>
            <person name="Ramos R.T."/>
            <person name="Leao P.N."/>
            <person name="Silva A."/>
            <person name="Fiore M.F."/>
            <person name="Schneider M.P."/>
        </authorList>
    </citation>
    <scope>NUCLEOTIDE SEQUENCE [LARGE SCALE GENOMIC DNA]</scope>
    <source>
        <strain evidence="2 3">CENA21</strain>
    </source>
</reference>
<dbReference type="STRING" id="224013.ACX27_23815"/>
<sequence length="146" mass="16031">MNFVELLLVLATVLNVGNSNIITVKNDTGQIQTVKLACINLPNATKKPDSLAATQKLNQLLPAGSPVVIRRVTEDEGDRITGEIFVDNQSVNLRLVAEGNAVIDQDTIYYCSETKTQYLIAQANAQNKRLGIWQQINPGTTKKIPR</sequence>
<accession>A0A0M5MHE3</accession>
<dbReference type="RefSeq" id="WP_062296091.1">
    <property type="nucleotide sequence ID" value="NZ_CP012036.1"/>
</dbReference>
<dbReference type="InterPro" id="IPR035437">
    <property type="entry name" value="SNase_OB-fold_sf"/>
</dbReference>
<protein>
    <submittedName>
        <fullName evidence="2">Nuclease</fullName>
    </submittedName>
</protein>
<dbReference type="SUPFAM" id="SSF50199">
    <property type="entry name" value="Staphylococcal nuclease"/>
    <property type="match status" value="1"/>
</dbReference>
<proteinExistence type="predicted"/>
<evidence type="ECO:0000313" key="2">
    <source>
        <dbReference type="EMBL" id="ALF55168.1"/>
    </source>
</evidence>
<dbReference type="InterPro" id="IPR016071">
    <property type="entry name" value="Staphylococal_nuclease_OB-fold"/>
</dbReference>
<reference evidence="3" key="1">
    <citation type="submission" date="2015-07" db="EMBL/GenBank/DDBJ databases">
        <title>Genome Of Nitrogen-Fixing Cyanobacterium Nostoc piscinale CENA21 From Solimoes/Amazon River Floodplain Sediments And Comparative Genomics To Uncover Biosynthetic Natural Products Potential.</title>
        <authorList>
            <person name="Leao T.F."/>
            <person name="Leao P.N."/>
            <person name="Guimaraes P.I."/>
            <person name="de Melo A.G.C."/>
            <person name="Ramos R.T.J."/>
            <person name="Silva A."/>
            <person name="Fiore M.F."/>
            <person name="Schneider M.P.C."/>
        </authorList>
    </citation>
    <scope>NUCLEOTIDE SEQUENCE [LARGE SCALE GENOMIC DNA]</scope>
    <source>
        <strain evidence="3">CENA21</strain>
    </source>
</reference>
<evidence type="ECO:0000313" key="3">
    <source>
        <dbReference type="Proteomes" id="UP000062645"/>
    </source>
</evidence>
<dbReference type="AlphaFoldDB" id="A0A0M5MHE3"/>
<dbReference type="PATRIC" id="fig|224013.5.peg.5720"/>
<keyword evidence="3" id="KW-1185">Reference proteome</keyword>
<organism evidence="2 3">
    <name type="scientific">Nostoc piscinale CENA21</name>
    <dbReference type="NCBI Taxonomy" id="224013"/>
    <lineage>
        <taxon>Bacteria</taxon>
        <taxon>Bacillati</taxon>
        <taxon>Cyanobacteriota</taxon>
        <taxon>Cyanophyceae</taxon>
        <taxon>Nostocales</taxon>
        <taxon>Nostocaceae</taxon>
        <taxon>Nostoc</taxon>
    </lineage>
</organism>
<name>A0A0M5MHE3_9NOSO</name>
<evidence type="ECO:0000259" key="1">
    <source>
        <dbReference type="PROSITE" id="PS50830"/>
    </source>
</evidence>
<dbReference type="EMBL" id="CP012036">
    <property type="protein sequence ID" value="ALF55168.1"/>
    <property type="molecule type" value="Genomic_DNA"/>
</dbReference>
<dbReference type="SMART" id="SM00318">
    <property type="entry name" value="SNc"/>
    <property type="match status" value="1"/>
</dbReference>